<reference evidence="5" key="1">
    <citation type="journal article" date="2014" name="Front. Microbiol.">
        <title>High frequency of phylogenetically diverse reductive dehalogenase-homologous genes in deep subseafloor sedimentary metagenomes.</title>
        <authorList>
            <person name="Kawai M."/>
            <person name="Futagami T."/>
            <person name="Toyoda A."/>
            <person name="Takaki Y."/>
            <person name="Nishi S."/>
            <person name="Hori S."/>
            <person name="Arai W."/>
            <person name="Tsubouchi T."/>
            <person name="Morono Y."/>
            <person name="Uchiyama I."/>
            <person name="Ito T."/>
            <person name="Fujiyama A."/>
            <person name="Inagaki F."/>
            <person name="Takami H."/>
        </authorList>
    </citation>
    <scope>NUCLEOTIDE SEQUENCE</scope>
    <source>
        <strain evidence="5">Expedition CK06-06</strain>
    </source>
</reference>
<evidence type="ECO:0000259" key="4">
    <source>
        <dbReference type="Pfam" id="PF00496"/>
    </source>
</evidence>
<evidence type="ECO:0000256" key="2">
    <source>
        <dbReference type="ARBA" id="ARBA00022448"/>
    </source>
</evidence>
<dbReference type="InterPro" id="IPR000914">
    <property type="entry name" value="SBP_5_dom"/>
</dbReference>
<name>X1SZ81_9ZZZZ</name>
<protein>
    <recommendedName>
        <fullName evidence="4">Solute-binding protein family 5 domain-containing protein</fullName>
    </recommendedName>
</protein>
<dbReference type="AlphaFoldDB" id="X1SZ81"/>
<accession>X1SZ81</accession>
<feature type="domain" description="Solute-binding protein family 5" evidence="4">
    <location>
        <begin position="4"/>
        <end position="83"/>
    </location>
</feature>
<keyword evidence="3" id="KW-0732">Signal</keyword>
<dbReference type="SUPFAM" id="SSF53850">
    <property type="entry name" value="Periplasmic binding protein-like II"/>
    <property type="match status" value="1"/>
</dbReference>
<evidence type="ECO:0000313" key="5">
    <source>
        <dbReference type="EMBL" id="GAI98377.1"/>
    </source>
</evidence>
<sequence>IDRTLVLTYAAENSAEKAFCPLIKEGLSKIGIDVEIRPMIWTSQWELMKCGPEDVQDMFVLLWWPTFNDPYDTLYSLWSTEENPFWNFAYYKNSEFDDLIDEAYATPNPEKAKELYSEAQAIIVEDAPSVYLFDVETLVPMRSKKGNNNQAKYYNQPEHSKRILQKEVQKAPLLFKSIFGKKSHP</sequence>
<dbReference type="Pfam" id="PF00496">
    <property type="entry name" value="SBP_bac_5"/>
    <property type="match status" value="1"/>
</dbReference>
<evidence type="ECO:0000256" key="3">
    <source>
        <dbReference type="ARBA" id="ARBA00022729"/>
    </source>
</evidence>
<evidence type="ECO:0000256" key="1">
    <source>
        <dbReference type="ARBA" id="ARBA00005695"/>
    </source>
</evidence>
<dbReference type="PANTHER" id="PTHR30290:SF9">
    <property type="entry name" value="OLIGOPEPTIDE-BINDING PROTEIN APPA"/>
    <property type="match status" value="1"/>
</dbReference>
<dbReference type="EMBL" id="BARW01023669">
    <property type="protein sequence ID" value="GAI98377.1"/>
    <property type="molecule type" value="Genomic_DNA"/>
</dbReference>
<organism evidence="5">
    <name type="scientific">marine sediment metagenome</name>
    <dbReference type="NCBI Taxonomy" id="412755"/>
    <lineage>
        <taxon>unclassified sequences</taxon>
        <taxon>metagenomes</taxon>
        <taxon>ecological metagenomes</taxon>
    </lineage>
</organism>
<dbReference type="GO" id="GO:1904680">
    <property type="term" value="F:peptide transmembrane transporter activity"/>
    <property type="evidence" value="ECO:0007669"/>
    <property type="project" value="TreeGrafter"/>
</dbReference>
<dbReference type="PANTHER" id="PTHR30290">
    <property type="entry name" value="PERIPLASMIC BINDING COMPONENT OF ABC TRANSPORTER"/>
    <property type="match status" value="1"/>
</dbReference>
<dbReference type="InterPro" id="IPR039424">
    <property type="entry name" value="SBP_5"/>
</dbReference>
<feature type="non-terminal residue" evidence="5">
    <location>
        <position position="1"/>
    </location>
</feature>
<keyword evidence="2" id="KW-0813">Transport</keyword>
<comment type="caution">
    <text evidence="5">The sequence shown here is derived from an EMBL/GenBank/DDBJ whole genome shotgun (WGS) entry which is preliminary data.</text>
</comment>
<proteinExistence type="inferred from homology"/>
<dbReference type="GO" id="GO:0015833">
    <property type="term" value="P:peptide transport"/>
    <property type="evidence" value="ECO:0007669"/>
    <property type="project" value="TreeGrafter"/>
</dbReference>
<comment type="similarity">
    <text evidence="1">Belongs to the bacterial solute-binding protein 5 family.</text>
</comment>
<gene>
    <name evidence="5" type="ORF">S12H4_39203</name>
</gene>
<dbReference type="Gene3D" id="3.10.105.10">
    <property type="entry name" value="Dipeptide-binding Protein, Domain 3"/>
    <property type="match status" value="1"/>
</dbReference>